<reference evidence="2 3" key="2">
    <citation type="journal article" date="2000" name="Proc. Natl. Acad. Sci. U.S.A.">
        <title>Archaeal adaptation to higher temperatures revealed by genomic sequence of Thermoplasma volcanium.</title>
        <authorList>
            <person name="Kawashima T."/>
            <person name="Amano N."/>
            <person name="Koike H."/>
            <person name="Makino S."/>
            <person name="Higuchi S."/>
            <person name="Kawashima-Ohya Y."/>
            <person name="Watanabe K."/>
            <person name="Yamazaki M."/>
            <person name="Kanehori K."/>
            <person name="Kawamoto T."/>
            <person name="Nunoshiba T."/>
            <person name="Yamamoto Y."/>
            <person name="Aramaki H."/>
            <person name="Makino K."/>
            <person name="Suzuki M."/>
        </authorList>
    </citation>
    <scope>NUCLEOTIDE SEQUENCE [LARGE SCALE GENOMIC DNA]</scope>
    <source>
        <strain evidence="3">ATCC 51530 / DSM 4299 / JCM 9571 / NBRC 15438 / GSS1</strain>
    </source>
</reference>
<sequence length="197" mass="22702">MDLYREGEEKFGPITSHFYEIISNHFLRNLYSMITEDIDKFKPETILDVGCGTGTADFFIANSFSNVIIDCIDPSPYMLSIASKKLSRFKGRVNFALGSSRSIPFEKKYDFVFSSISFHHWKCRENGLKTMGLHVKDNGVLAIYEYYRPNLRSFHKAAGKHALSENEIEGLNVDGFEKIYEINGEMVRILFLKNDRK</sequence>
<dbReference type="Proteomes" id="UP000001017">
    <property type="component" value="Chromosome"/>
</dbReference>
<dbReference type="STRING" id="273116.gene:9382240"/>
<dbReference type="EMBL" id="BA000011">
    <property type="protein sequence ID" value="BAB60572.1"/>
    <property type="molecule type" value="Genomic_DNA"/>
</dbReference>
<dbReference type="PANTHER" id="PTHR43591">
    <property type="entry name" value="METHYLTRANSFERASE"/>
    <property type="match status" value="1"/>
</dbReference>
<dbReference type="RefSeq" id="WP_010917662.1">
    <property type="nucleotide sequence ID" value="NC_002689.2"/>
</dbReference>
<evidence type="ECO:0000313" key="3">
    <source>
        <dbReference type="Proteomes" id="UP000001017"/>
    </source>
</evidence>
<feature type="domain" description="Methyltransferase type 12" evidence="1">
    <location>
        <begin position="47"/>
        <end position="141"/>
    </location>
</feature>
<dbReference type="Pfam" id="PF08242">
    <property type="entry name" value="Methyltransf_12"/>
    <property type="match status" value="1"/>
</dbReference>
<dbReference type="KEGG" id="tvo:TVG1476274"/>
<dbReference type="AlphaFoldDB" id="Q978I5"/>
<evidence type="ECO:0000259" key="1">
    <source>
        <dbReference type="Pfam" id="PF08242"/>
    </source>
</evidence>
<proteinExistence type="predicted"/>
<reference evidence="2 3" key="1">
    <citation type="journal article" date="1999" name="Proc. Jpn. Acad.">
        <title>Determination of the complete genomic DNA sequence of Thermoplasma volvanium GSS1.</title>
        <authorList>
            <person name="Kawashima T."/>
            <person name="Yamamoto Y."/>
            <person name="Aramaki H."/>
            <person name="Nunoshiba T."/>
            <person name="Kawamoto T."/>
            <person name="Watanabe K."/>
            <person name="Yamazaki M."/>
            <person name="Kanehori K."/>
            <person name="Amano N."/>
            <person name="Ohya Y."/>
            <person name="Makino K."/>
            <person name="Suzuki M."/>
        </authorList>
    </citation>
    <scope>NUCLEOTIDE SEQUENCE [LARGE SCALE GENOMIC DNA]</scope>
    <source>
        <strain evidence="3">ATCC 51530 / DSM 4299 / JCM 9571 / NBRC 15438 / GSS1</strain>
    </source>
</reference>
<keyword evidence="3" id="KW-1185">Reference proteome</keyword>
<dbReference type="InterPro" id="IPR029063">
    <property type="entry name" value="SAM-dependent_MTases_sf"/>
</dbReference>
<dbReference type="OrthoDB" id="1018at2157"/>
<dbReference type="PhylomeDB" id="Q978I5"/>
<dbReference type="HOGENOM" id="CLU_1387532_0_0_2"/>
<accession>Q978I5</accession>
<protein>
    <recommendedName>
        <fullName evidence="1">Methyltransferase type 12 domain-containing protein</fullName>
    </recommendedName>
</protein>
<dbReference type="Gene3D" id="3.40.50.150">
    <property type="entry name" value="Vaccinia Virus protein VP39"/>
    <property type="match status" value="1"/>
</dbReference>
<gene>
    <name evidence="2" type="ORF">TVG1476274</name>
</gene>
<dbReference type="SUPFAM" id="SSF53335">
    <property type="entry name" value="S-adenosyl-L-methionine-dependent methyltransferases"/>
    <property type="match status" value="1"/>
</dbReference>
<dbReference type="GeneID" id="1442120"/>
<organism evidence="2 3">
    <name type="scientific">Thermoplasma volcanium (strain ATCC 51530 / DSM 4299 / JCM 9571 / NBRC 15438 / GSS1)</name>
    <dbReference type="NCBI Taxonomy" id="273116"/>
    <lineage>
        <taxon>Archaea</taxon>
        <taxon>Methanobacteriati</taxon>
        <taxon>Thermoplasmatota</taxon>
        <taxon>Thermoplasmata</taxon>
        <taxon>Thermoplasmatales</taxon>
        <taxon>Thermoplasmataceae</taxon>
        <taxon>Thermoplasma</taxon>
    </lineage>
</organism>
<name>Q978I5_THEVO</name>
<dbReference type="eggNOG" id="arCOG01793">
    <property type="taxonomic scope" value="Archaea"/>
</dbReference>
<dbReference type="PaxDb" id="273116-14325669"/>
<dbReference type="CDD" id="cd02440">
    <property type="entry name" value="AdoMet_MTases"/>
    <property type="match status" value="1"/>
</dbReference>
<evidence type="ECO:0000313" key="2">
    <source>
        <dbReference type="EMBL" id="BAB60572.1"/>
    </source>
</evidence>
<dbReference type="InterPro" id="IPR013217">
    <property type="entry name" value="Methyltransf_12"/>
</dbReference>